<protein>
    <submittedName>
        <fullName evidence="1">Uncharacterized protein</fullName>
    </submittedName>
</protein>
<accession>A0A4Y2R1X9</accession>
<keyword evidence="2" id="KW-1185">Reference proteome</keyword>
<sequence length="92" mass="10532">MDMQSKWSDGYTVQMEGWTYSPNRGMDIQSNWRDGYAGQMEVGIQPSSPHHDNFESLLTLTVGFSLEQSGMTSLRTFTRGCFHRLCTFRIGK</sequence>
<evidence type="ECO:0000313" key="2">
    <source>
        <dbReference type="Proteomes" id="UP000499080"/>
    </source>
</evidence>
<dbReference type="AlphaFoldDB" id="A0A4Y2R1X9"/>
<organism evidence="1 2">
    <name type="scientific">Araneus ventricosus</name>
    <name type="common">Orbweaver spider</name>
    <name type="synonym">Epeira ventricosa</name>
    <dbReference type="NCBI Taxonomy" id="182803"/>
    <lineage>
        <taxon>Eukaryota</taxon>
        <taxon>Metazoa</taxon>
        <taxon>Ecdysozoa</taxon>
        <taxon>Arthropoda</taxon>
        <taxon>Chelicerata</taxon>
        <taxon>Arachnida</taxon>
        <taxon>Araneae</taxon>
        <taxon>Araneomorphae</taxon>
        <taxon>Entelegynae</taxon>
        <taxon>Araneoidea</taxon>
        <taxon>Araneidae</taxon>
        <taxon>Araneus</taxon>
    </lineage>
</organism>
<gene>
    <name evidence="1" type="ORF">AVEN_207850_1</name>
</gene>
<reference evidence="1 2" key="1">
    <citation type="journal article" date="2019" name="Sci. Rep.">
        <title>Orb-weaving spider Araneus ventricosus genome elucidates the spidroin gene catalogue.</title>
        <authorList>
            <person name="Kono N."/>
            <person name="Nakamura H."/>
            <person name="Ohtoshi R."/>
            <person name="Moran D.A.P."/>
            <person name="Shinohara A."/>
            <person name="Yoshida Y."/>
            <person name="Fujiwara M."/>
            <person name="Mori M."/>
            <person name="Tomita M."/>
            <person name="Arakawa K."/>
        </authorList>
    </citation>
    <scope>NUCLEOTIDE SEQUENCE [LARGE SCALE GENOMIC DNA]</scope>
</reference>
<name>A0A4Y2R1X9_ARAVE</name>
<proteinExistence type="predicted"/>
<evidence type="ECO:0000313" key="1">
    <source>
        <dbReference type="EMBL" id="GBN69466.1"/>
    </source>
</evidence>
<dbReference type="EMBL" id="BGPR01224642">
    <property type="protein sequence ID" value="GBN69466.1"/>
    <property type="molecule type" value="Genomic_DNA"/>
</dbReference>
<comment type="caution">
    <text evidence="1">The sequence shown here is derived from an EMBL/GenBank/DDBJ whole genome shotgun (WGS) entry which is preliminary data.</text>
</comment>
<dbReference type="Proteomes" id="UP000499080">
    <property type="component" value="Unassembled WGS sequence"/>
</dbReference>